<dbReference type="AlphaFoldDB" id="A0AAE1Q5T7"/>
<proteinExistence type="predicted"/>
<gene>
    <name evidence="1" type="ORF">Pmani_008935</name>
</gene>
<reference evidence="1" key="1">
    <citation type="submission" date="2023-11" db="EMBL/GenBank/DDBJ databases">
        <title>Genome assemblies of two species of porcelain crab, Petrolisthes cinctipes and Petrolisthes manimaculis (Anomura: Porcellanidae).</title>
        <authorList>
            <person name="Angst P."/>
        </authorList>
    </citation>
    <scope>NUCLEOTIDE SEQUENCE</scope>
    <source>
        <strain evidence="1">PB745_02</strain>
        <tissue evidence="1">Gill</tissue>
    </source>
</reference>
<evidence type="ECO:0000313" key="2">
    <source>
        <dbReference type="Proteomes" id="UP001292094"/>
    </source>
</evidence>
<comment type="caution">
    <text evidence="1">The sequence shown here is derived from an EMBL/GenBank/DDBJ whole genome shotgun (WGS) entry which is preliminary data.</text>
</comment>
<sequence length="113" mass="12935">MTARNHNQQQQVHHTKNMPAGAMLQHCCSSKPTGSMRHGSPTAPRKKIEVWKEISEVLQGRVIYECVKKMYNEGPEVDNTCLEVYNECPKVFDECVKMIYKCANVFDECLKVS</sequence>
<evidence type="ECO:0000313" key="1">
    <source>
        <dbReference type="EMBL" id="KAK4320171.1"/>
    </source>
</evidence>
<dbReference type="Proteomes" id="UP001292094">
    <property type="component" value="Unassembled WGS sequence"/>
</dbReference>
<dbReference type="EMBL" id="JAWZYT010000686">
    <property type="protein sequence ID" value="KAK4320171.1"/>
    <property type="molecule type" value="Genomic_DNA"/>
</dbReference>
<name>A0AAE1Q5T7_9EUCA</name>
<organism evidence="1 2">
    <name type="scientific">Petrolisthes manimaculis</name>
    <dbReference type="NCBI Taxonomy" id="1843537"/>
    <lineage>
        <taxon>Eukaryota</taxon>
        <taxon>Metazoa</taxon>
        <taxon>Ecdysozoa</taxon>
        <taxon>Arthropoda</taxon>
        <taxon>Crustacea</taxon>
        <taxon>Multicrustacea</taxon>
        <taxon>Malacostraca</taxon>
        <taxon>Eumalacostraca</taxon>
        <taxon>Eucarida</taxon>
        <taxon>Decapoda</taxon>
        <taxon>Pleocyemata</taxon>
        <taxon>Anomura</taxon>
        <taxon>Galatheoidea</taxon>
        <taxon>Porcellanidae</taxon>
        <taxon>Petrolisthes</taxon>
    </lineage>
</organism>
<protein>
    <submittedName>
        <fullName evidence="1">Uncharacterized protein</fullName>
    </submittedName>
</protein>
<keyword evidence="2" id="KW-1185">Reference proteome</keyword>
<accession>A0AAE1Q5T7</accession>